<evidence type="ECO:0000313" key="3">
    <source>
        <dbReference type="Proteomes" id="UP000607559"/>
    </source>
</evidence>
<name>A0A8J2XU70_9BACT</name>
<keyword evidence="3" id="KW-1185">Reference proteome</keyword>
<dbReference type="Gene3D" id="3.40.50.10420">
    <property type="entry name" value="NagB/RpiA/CoA transferase-like"/>
    <property type="match status" value="1"/>
</dbReference>
<dbReference type="SUPFAM" id="SSF100950">
    <property type="entry name" value="NagB/RpiA/CoA transferase-like"/>
    <property type="match status" value="1"/>
</dbReference>
<dbReference type="InterPro" id="IPR003741">
    <property type="entry name" value="LUD_dom"/>
</dbReference>
<evidence type="ECO:0000259" key="1">
    <source>
        <dbReference type="Pfam" id="PF02589"/>
    </source>
</evidence>
<sequence length="212" mass="23203">MSVSSTKENILKKIRQALSDSTPIPFPQSEGNTSVFQPPTQDLEIEFAEQFARLQGKFIFCVDGDELVVQLNALIASQGLKKLYCREEKLRATLKAHAFDGFSDVELGDCDAAVTTCEALVARTGTIVLSSAGPSGRTVSVYAPIHICIAYTDQLVYDIRDGLVGLKEKYQHQLPSLISFATGPSRTADIEKTLVVGVHGPKQVYLFLVDRH</sequence>
<gene>
    <name evidence="2" type="ORF">GCM10011511_34680</name>
</gene>
<evidence type="ECO:0000313" key="2">
    <source>
        <dbReference type="EMBL" id="GGB08201.1"/>
    </source>
</evidence>
<dbReference type="Pfam" id="PF02589">
    <property type="entry name" value="LUD_dom"/>
    <property type="match status" value="1"/>
</dbReference>
<dbReference type="RefSeq" id="WP_188933887.1">
    <property type="nucleotide sequence ID" value="NZ_BMJC01000003.1"/>
</dbReference>
<dbReference type="InterPro" id="IPR024185">
    <property type="entry name" value="FTHF_cligase-like_sf"/>
</dbReference>
<dbReference type="EMBL" id="BMJC01000003">
    <property type="protein sequence ID" value="GGB08201.1"/>
    <property type="molecule type" value="Genomic_DNA"/>
</dbReference>
<accession>A0A8J2XU70</accession>
<proteinExistence type="predicted"/>
<reference evidence="2" key="1">
    <citation type="journal article" date="2014" name="Int. J. Syst. Evol. Microbiol.">
        <title>Complete genome sequence of Corynebacterium casei LMG S-19264T (=DSM 44701T), isolated from a smear-ripened cheese.</title>
        <authorList>
            <consortium name="US DOE Joint Genome Institute (JGI-PGF)"/>
            <person name="Walter F."/>
            <person name="Albersmeier A."/>
            <person name="Kalinowski J."/>
            <person name="Ruckert C."/>
        </authorList>
    </citation>
    <scope>NUCLEOTIDE SEQUENCE</scope>
    <source>
        <strain evidence="2">CGMCC 1.15448</strain>
    </source>
</reference>
<dbReference type="PANTHER" id="PTHR43682">
    <property type="entry name" value="LACTATE UTILIZATION PROTEIN C"/>
    <property type="match status" value="1"/>
</dbReference>
<feature type="domain" description="LUD" evidence="1">
    <location>
        <begin position="106"/>
        <end position="209"/>
    </location>
</feature>
<organism evidence="2 3">
    <name type="scientific">Puia dinghuensis</name>
    <dbReference type="NCBI Taxonomy" id="1792502"/>
    <lineage>
        <taxon>Bacteria</taxon>
        <taxon>Pseudomonadati</taxon>
        <taxon>Bacteroidota</taxon>
        <taxon>Chitinophagia</taxon>
        <taxon>Chitinophagales</taxon>
        <taxon>Chitinophagaceae</taxon>
        <taxon>Puia</taxon>
    </lineage>
</organism>
<dbReference type="Proteomes" id="UP000607559">
    <property type="component" value="Unassembled WGS sequence"/>
</dbReference>
<comment type="caution">
    <text evidence="2">The sequence shown here is derived from an EMBL/GenBank/DDBJ whole genome shotgun (WGS) entry which is preliminary data.</text>
</comment>
<dbReference type="AlphaFoldDB" id="A0A8J2XU70"/>
<dbReference type="InterPro" id="IPR037171">
    <property type="entry name" value="NagB/RpiA_transferase-like"/>
</dbReference>
<protein>
    <recommendedName>
        <fullName evidence="1">LUD domain-containing protein</fullName>
    </recommendedName>
</protein>
<dbReference type="PANTHER" id="PTHR43682:SF1">
    <property type="entry name" value="LACTATE UTILIZATION PROTEIN C"/>
    <property type="match status" value="1"/>
</dbReference>
<reference evidence="2" key="2">
    <citation type="submission" date="2020-09" db="EMBL/GenBank/DDBJ databases">
        <authorList>
            <person name="Sun Q."/>
            <person name="Zhou Y."/>
        </authorList>
    </citation>
    <scope>NUCLEOTIDE SEQUENCE</scope>
    <source>
        <strain evidence="2">CGMCC 1.15448</strain>
    </source>
</reference>